<dbReference type="EC" id="3.1.1.96" evidence="2"/>
<keyword evidence="3" id="KW-1185">Reference proteome</keyword>
<name>A0ABX1VHG9_9PLAN</name>
<comment type="caution">
    <text evidence="2">The sequence shown here is derived from an EMBL/GenBank/DDBJ whole genome shotgun (WGS) entry which is preliminary data.</text>
</comment>
<dbReference type="PANTHER" id="PTHR46124">
    <property type="entry name" value="D-AMINOACYL-TRNA DEACYLASE"/>
    <property type="match status" value="1"/>
</dbReference>
<dbReference type="GO" id="GO:0051499">
    <property type="term" value="F:D-aminoacyl-tRNA deacylase activity"/>
    <property type="evidence" value="ECO:0007669"/>
    <property type="project" value="UniProtKB-EC"/>
</dbReference>
<protein>
    <submittedName>
        <fullName evidence="2">D-aminoacyl-tRNA deacylase</fullName>
        <ecNumber evidence="2">3.1.1.96</ecNumber>
    </submittedName>
</protein>
<dbReference type="PIRSF" id="PIRSF005902">
    <property type="entry name" value="DNase_TatD"/>
    <property type="match status" value="1"/>
</dbReference>
<proteinExistence type="predicted"/>
<organism evidence="2 3">
    <name type="scientific">Alienimonas chondri</name>
    <dbReference type="NCBI Taxonomy" id="2681879"/>
    <lineage>
        <taxon>Bacteria</taxon>
        <taxon>Pseudomonadati</taxon>
        <taxon>Planctomycetota</taxon>
        <taxon>Planctomycetia</taxon>
        <taxon>Planctomycetales</taxon>
        <taxon>Planctomycetaceae</taxon>
        <taxon>Alienimonas</taxon>
    </lineage>
</organism>
<reference evidence="2 3" key="1">
    <citation type="journal article" date="2020" name="Syst. Appl. Microbiol.">
        <title>Alienimonas chondri sp. nov., a novel planctomycete isolated from the biofilm of the red alga Chondrus crispus.</title>
        <authorList>
            <person name="Vitorino I."/>
            <person name="Albuquerque L."/>
            <person name="Wiegand S."/>
            <person name="Kallscheuer N."/>
            <person name="da Costa M.S."/>
            <person name="Lobo-da-Cunha A."/>
            <person name="Jogler C."/>
            <person name="Lage O.M."/>
        </authorList>
    </citation>
    <scope>NUCLEOTIDE SEQUENCE [LARGE SCALE GENOMIC DNA]</scope>
    <source>
        <strain evidence="2 3">LzC2</strain>
    </source>
</reference>
<keyword evidence="2" id="KW-0378">Hydrolase</keyword>
<evidence type="ECO:0000313" key="3">
    <source>
        <dbReference type="Proteomes" id="UP000609651"/>
    </source>
</evidence>
<sequence>MTLIDTHTHLQEDGYDGDLPETIARAAEAGVHTMFVVGIDRATSEAAVALAEQHSELFAVVGVQPNYAHQTAPDDRDRITELAAHLHVVAVGETGLDHYWDYAPHDLQEEWFRWHLDLSRACGKPFIVHCREAEADTVRVMQDAADADGLPPGVMHSFAGDAETARQCLELGLHLSFSGMVTYKKNKELLAVAADCPADRLLVETDCPYLVPTPKRGKVKRNEPAFVAFTLDKIAEARGVPASELAALTTANARRLFALTG</sequence>
<dbReference type="Gene3D" id="3.20.20.140">
    <property type="entry name" value="Metal-dependent hydrolases"/>
    <property type="match status" value="1"/>
</dbReference>
<dbReference type="RefSeq" id="WP_171187972.1">
    <property type="nucleotide sequence ID" value="NZ_WTPX01000093.1"/>
</dbReference>
<dbReference type="CDD" id="cd01310">
    <property type="entry name" value="TatD_DNAse"/>
    <property type="match status" value="1"/>
</dbReference>
<accession>A0ABX1VHG9</accession>
<dbReference type="InterPro" id="IPR015991">
    <property type="entry name" value="TatD/YcfH-like"/>
</dbReference>
<dbReference type="InterPro" id="IPR032466">
    <property type="entry name" value="Metal_Hydrolase"/>
</dbReference>
<evidence type="ECO:0000256" key="1">
    <source>
        <dbReference type="ARBA" id="ARBA00022723"/>
    </source>
</evidence>
<keyword evidence="1" id="KW-0479">Metal-binding</keyword>
<dbReference type="InterPro" id="IPR001130">
    <property type="entry name" value="TatD-like"/>
</dbReference>
<dbReference type="Proteomes" id="UP000609651">
    <property type="component" value="Unassembled WGS sequence"/>
</dbReference>
<gene>
    <name evidence="2" type="primary">dtd3</name>
    <name evidence="2" type="ORF">LzC2_27990</name>
</gene>
<dbReference type="SUPFAM" id="SSF51556">
    <property type="entry name" value="Metallo-dependent hydrolases"/>
    <property type="match status" value="1"/>
</dbReference>
<dbReference type="PANTHER" id="PTHR46124:SF2">
    <property type="entry name" value="D-AMINOACYL-TRNA DEACYLASE"/>
    <property type="match status" value="1"/>
</dbReference>
<dbReference type="Pfam" id="PF01026">
    <property type="entry name" value="TatD_DNase"/>
    <property type="match status" value="1"/>
</dbReference>
<dbReference type="NCBIfam" id="TIGR00010">
    <property type="entry name" value="YchF/TatD family DNA exonuclease"/>
    <property type="match status" value="1"/>
</dbReference>
<dbReference type="EMBL" id="WTPX01000093">
    <property type="protein sequence ID" value="NNJ26708.1"/>
    <property type="molecule type" value="Genomic_DNA"/>
</dbReference>
<evidence type="ECO:0000313" key="2">
    <source>
        <dbReference type="EMBL" id="NNJ26708.1"/>
    </source>
</evidence>